<dbReference type="SUPFAM" id="SSF53474">
    <property type="entry name" value="alpha/beta-Hydrolases"/>
    <property type="match status" value="1"/>
</dbReference>
<dbReference type="InterPro" id="IPR050300">
    <property type="entry name" value="GDXG_lipolytic_enzyme"/>
</dbReference>
<accession>A0A1M5WMV2</accession>
<keyword evidence="1" id="KW-0378">Hydrolase</keyword>
<dbReference type="InterPro" id="IPR049492">
    <property type="entry name" value="BD-FAE-like_dom"/>
</dbReference>
<dbReference type="RefSeq" id="WP_072743980.1">
    <property type="nucleotide sequence ID" value="NZ_FQXR01000005.1"/>
</dbReference>
<evidence type="ECO:0000259" key="2">
    <source>
        <dbReference type="Pfam" id="PF20434"/>
    </source>
</evidence>
<reference evidence="3 4" key="1">
    <citation type="submission" date="2016-11" db="EMBL/GenBank/DDBJ databases">
        <authorList>
            <person name="Jaros S."/>
            <person name="Januszkiewicz K."/>
            <person name="Wedrychowicz H."/>
        </authorList>
    </citation>
    <scope>NUCLEOTIDE SEQUENCE [LARGE SCALE GENOMIC DNA]</scope>
    <source>
        <strain evidence="3 4">DSM 13106</strain>
    </source>
</reference>
<proteinExistence type="predicted"/>
<evidence type="ECO:0000256" key="1">
    <source>
        <dbReference type="ARBA" id="ARBA00022801"/>
    </source>
</evidence>
<evidence type="ECO:0000313" key="3">
    <source>
        <dbReference type="EMBL" id="SHH88353.1"/>
    </source>
</evidence>
<dbReference type="Gene3D" id="3.40.50.1820">
    <property type="entry name" value="alpha/beta hydrolase"/>
    <property type="match status" value="1"/>
</dbReference>
<evidence type="ECO:0000313" key="4">
    <source>
        <dbReference type="Proteomes" id="UP000184389"/>
    </source>
</evidence>
<dbReference type="PANTHER" id="PTHR48081">
    <property type="entry name" value="AB HYDROLASE SUPERFAMILY PROTEIN C4A8.06C"/>
    <property type="match status" value="1"/>
</dbReference>
<protein>
    <submittedName>
        <fullName evidence="3">Acetyl esterase/lipase</fullName>
    </submittedName>
</protein>
<dbReference type="GO" id="GO:0016787">
    <property type="term" value="F:hydrolase activity"/>
    <property type="evidence" value="ECO:0007669"/>
    <property type="project" value="UniProtKB-KW"/>
</dbReference>
<feature type="domain" description="BD-FAE-like" evidence="2">
    <location>
        <begin position="80"/>
        <end position="283"/>
    </location>
</feature>
<dbReference type="STRING" id="1123281.SAMN02745180_01295"/>
<dbReference type="Proteomes" id="UP000184389">
    <property type="component" value="Unassembled WGS sequence"/>
</dbReference>
<sequence length="330" mass="38245">MNKLKENFKKSFFIVNKIYLYIIFILLSFVDFTLAFYYFIVSIIIFLGKLLTSKLPLEPKKDFNYKTYSYKKSDGKDLKMDIWYPNNPTQKLYPLVFFCHGGGWISGFRNQKNNISWCKYLASKGFCASSIDYRYGIKNSMEDILSDYTDALDYIKKNSQKLNIDTNNIVLMGLSAGGHLSLLYSTYNSFIKDNKKMEGIKGVVAYYAPSDLNDIFISENKSLFARFSAKKTLKATPLEKKEIYDYYSPINWITENMVPCLIVHGKQDTTVPFYSSVKLIKELKAHNVKCEFLVHKNGSHSFDTRLNDLTTVNILEKTVRFVKKTFAIHL</sequence>
<organism evidence="3 4">
    <name type="scientific">Sporanaerobacter acetigenes DSM 13106</name>
    <dbReference type="NCBI Taxonomy" id="1123281"/>
    <lineage>
        <taxon>Bacteria</taxon>
        <taxon>Bacillati</taxon>
        <taxon>Bacillota</taxon>
        <taxon>Tissierellia</taxon>
        <taxon>Tissierellales</taxon>
        <taxon>Sporanaerobacteraceae</taxon>
        <taxon>Sporanaerobacter</taxon>
    </lineage>
</organism>
<dbReference type="EMBL" id="FQXR01000005">
    <property type="protein sequence ID" value="SHH88353.1"/>
    <property type="molecule type" value="Genomic_DNA"/>
</dbReference>
<name>A0A1M5WMV2_9FIRM</name>
<dbReference type="OrthoDB" id="24847at2"/>
<dbReference type="AlphaFoldDB" id="A0A1M5WMV2"/>
<gene>
    <name evidence="3" type="ORF">SAMN02745180_01295</name>
</gene>
<keyword evidence="4" id="KW-1185">Reference proteome</keyword>
<dbReference type="Pfam" id="PF20434">
    <property type="entry name" value="BD-FAE"/>
    <property type="match status" value="1"/>
</dbReference>
<dbReference type="InterPro" id="IPR029058">
    <property type="entry name" value="AB_hydrolase_fold"/>
</dbReference>